<proteinExistence type="predicted"/>
<feature type="region of interest" description="Disordered" evidence="1">
    <location>
        <begin position="23"/>
        <end position="44"/>
    </location>
</feature>
<accession>Q6ZGF0</accession>
<sequence length="174" mass="18871">MMPQRGTAAYACCSFYCIQESPPPPPDARRADQPLPAPSPIARVEQPPGPTTHIIILRNHCCRSLVLASSRQGSPAAARALTSRASSSEPPPVLCFICGWEWCGAACFIWGWEWCGSWETTVVPPPRLHLVARHGVRSSPASFLALEGGRRGSRDNIVYDDISANPSLLSVAFF</sequence>
<dbReference type="EMBL" id="AP004136">
    <property type="protein sequence ID" value="BAD16958.1"/>
    <property type="molecule type" value="Genomic_DNA"/>
</dbReference>
<reference evidence="3" key="1">
    <citation type="journal article" date="2005" name="Nature">
        <title>The map-based sequence of the rice genome.</title>
        <authorList>
            <consortium name="International rice genome sequencing project (IRGSP)"/>
            <person name="Matsumoto T."/>
            <person name="Wu J."/>
            <person name="Kanamori H."/>
            <person name="Katayose Y."/>
            <person name="Fujisawa M."/>
            <person name="Namiki N."/>
            <person name="Mizuno H."/>
            <person name="Yamamoto K."/>
            <person name="Antonio B.A."/>
            <person name="Baba T."/>
            <person name="Sakata K."/>
            <person name="Nagamura Y."/>
            <person name="Aoki H."/>
            <person name="Arikawa K."/>
            <person name="Arita K."/>
            <person name="Bito T."/>
            <person name="Chiden Y."/>
            <person name="Fujitsuka N."/>
            <person name="Fukunaka R."/>
            <person name="Hamada M."/>
            <person name="Harada C."/>
            <person name="Hayashi A."/>
            <person name="Hijishita S."/>
            <person name="Honda M."/>
            <person name="Hosokawa S."/>
            <person name="Ichikawa Y."/>
            <person name="Idonuma A."/>
            <person name="Iijima M."/>
            <person name="Ikeda M."/>
            <person name="Ikeno M."/>
            <person name="Ito K."/>
            <person name="Ito S."/>
            <person name="Ito T."/>
            <person name="Ito Y."/>
            <person name="Ito Y."/>
            <person name="Iwabuchi A."/>
            <person name="Kamiya K."/>
            <person name="Karasawa W."/>
            <person name="Kurita K."/>
            <person name="Katagiri S."/>
            <person name="Kikuta A."/>
            <person name="Kobayashi H."/>
            <person name="Kobayashi N."/>
            <person name="Machita K."/>
            <person name="Maehara T."/>
            <person name="Masukawa M."/>
            <person name="Mizubayashi T."/>
            <person name="Mukai Y."/>
            <person name="Nagasaki H."/>
            <person name="Nagata Y."/>
            <person name="Naito S."/>
            <person name="Nakashima M."/>
            <person name="Nakama Y."/>
            <person name="Nakamichi Y."/>
            <person name="Nakamura M."/>
            <person name="Meguro A."/>
            <person name="Negishi M."/>
            <person name="Ohta I."/>
            <person name="Ohta T."/>
            <person name="Okamoto M."/>
            <person name="Ono N."/>
            <person name="Saji S."/>
            <person name="Sakaguchi M."/>
            <person name="Sakai K."/>
            <person name="Shibata M."/>
            <person name="Shimokawa T."/>
            <person name="Song J."/>
            <person name="Takazaki Y."/>
            <person name="Terasawa K."/>
            <person name="Tsugane M."/>
            <person name="Tsuji K."/>
            <person name="Ueda S."/>
            <person name="Waki K."/>
            <person name="Yamagata H."/>
            <person name="Yamamoto M."/>
            <person name="Yamamoto S."/>
            <person name="Yamane H."/>
            <person name="Yoshiki S."/>
            <person name="Yoshihara R."/>
            <person name="Yukawa K."/>
            <person name="Zhong H."/>
            <person name="Yano M."/>
            <person name="Yuan Q."/>
            <person name="Ouyang S."/>
            <person name="Liu J."/>
            <person name="Jones K.M."/>
            <person name="Gansberger K."/>
            <person name="Moffat K."/>
            <person name="Hill J."/>
            <person name="Bera J."/>
            <person name="Fadrosh D."/>
            <person name="Jin S."/>
            <person name="Johri S."/>
            <person name="Kim M."/>
            <person name="Overton L."/>
            <person name="Reardon M."/>
            <person name="Tsitrin T."/>
            <person name="Vuong H."/>
            <person name="Weaver B."/>
            <person name="Ciecko A."/>
            <person name="Tallon L."/>
            <person name="Jackson J."/>
            <person name="Pai G."/>
            <person name="Aken S.V."/>
            <person name="Utterback T."/>
            <person name="Reidmuller S."/>
            <person name="Feldblyum T."/>
            <person name="Hsiao J."/>
            <person name="Zismann V."/>
            <person name="Iobst S."/>
            <person name="de Vazeille A.R."/>
            <person name="Buell C.R."/>
            <person name="Ying K."/>
            <person name="Li Y."/>
            <person name="Lu T."/>
            <person name="Huang Y."/>
            <person name="Zhao Q."/>
            <person name="Feng Q."/>
            <person name="Zhang L."/>
            <person name="Zhu J."/>
            <person name="Weng Q."/>
            <person name="Mu J."/>
            <person name="Lu Y."/>
            <person name="Fan D."/>
            <person name="Liu Y."/>
            <person name="Guan J."/>
            <person name="Zhang Y."/>
            <person name="Yu S."/>
            <person name="Liu X."/>
            <person name="Zhang Y."/>
            <person name="Hong G."/>
            <person name="Han B."/>
            <person name="Choisne N."/>
            <person name="Demange N."/>
            <person name="Orjeda G."/>
            <person name="Samain S."/>
            <person name="Cattolico L."/>
            <person name="Pelletier E."/>
            <person name="Couloux A."/>
            <person name="Segurens B."/>
            <person name="Wincker P."/>
            <person name="D'Hont A."/>
            <person name="Scarpelli C."/>
            <person name="Weissenbach J."/>
            <person name="Salanoubat M."/>
            <person name="Quetier F."/>
            <person name="Yu Y."/>
            <person name="Kim H.R."/>
            <person name="Rambo T."/>
            <person name="Currie J."/>
            <person name="Collura K."/>
            <person name="Luo M."/>
            <person name="Yang T."/>
            <person name="Ammiraju J.S.S."/>
            <person name="Engler F."/>
            <person name="Soderlund C."/>
            <person name="Wing R.A."/>
            <person name="Palmer L.E."/>
            <person name="de la Bastide M."/>
            <person name="Spiegel L."/>
            <person name="Nascimento L."/>
            <person name="Zutavern T."/>
            <person name="O'Shaughnessy A."/>
            <person name="Dike S."/>
            <person name="Dedhia N."/>
            <person name="Preston R."/>
            <person name="Balija V."/>
            <person name="McCombie W.R."/>
            <person name="Chow T."/>
            <person name="Chen H."/>
            <person name="Chung M."/>
            <person name="Chen C."/>
            <person name="Shaw J."/>
            <person name="Wu H."/>
            <person name="Hsiao K."/>
            <person name="Chao Y."/>
            <person name="Chu M."/>
            <person name="Cheng C."/>
            <person name="Hour A."/>
            <person name="Lee P."/>
            <person name="Lin S."/>
            <person name="Lin Y."/>
            <person name="Liou J."/>
            <person name="Liu S."/>
            <person name="Hsing Y."/>
            <person name="Raghuvanshi S."/>
            <person name="Mohanty A."/>
            <person name="Bharti A.K."/>
            <person name="Gaur A."/>
            <person name="Gupta V."/>
            <person name="Kumar D."/>
            <person name="Ravi V."/>
            <person name="Vij S."/>
            <person name="Kapur A."/>
            <person name="Khurana P."/>
            <person name="Khurana P."/>
            <person name="Khurana J.P."/>
            <person name="Tyagi A.K."/>
            <person name="Gaikwad K."/>
            <person name="Singh A."/>
            <person name="Dalal V."/>
            <person name="Srivastava S."/>
            <person name="Dixit A."/>
            <person name="Pal A.K."/>
            <person name="Ghazi I.A."/>
            <person name="Yadav M."/>
            <person name="Pandit A."/>
            <person name="Bhargava A."/>
            <person name="Sureshbabu K."/>
            <person name="Batra K."/>
            <person name="Sharma T.R."/>
            <person name="Mohapatra T."/>
            <person name="Singh N.K."/>
            <person name="Messing J."/>
            <person name="Nelson A.B."/>
            <person name="Fuks G."/>
            <person name="Kavchok S."/>
            <person name="Keizer G."/>
            <person name="Linton E."/>
            <person name="Llaca V."/>
            <person name="Song R."/>
            <person name="Tanyolac B."/>
            <person name="Young S."/>
            <person name="Ho-Il K."/>
            <person name="Hahn J.H."/>
            <person name="Sangsakoo G."/>
            <person name="Vanavichit A."/>
            <person name="de Mattos Luiz.A.T."/>
            <person name="Zimmer P.D."/>
            <person name="Malone G."/>
            <person name="Dellagostin O."/>
            <person name="de Oliveira A.C."/>
            <person name="Bevan M."/>
            <person name="Bancroft I."/>
            <person name="Minx P."/>
            <person name="Cordum H."/>
            <person name="Wilson R."/>
            <person name="Cheng Z."/>
            <person name="Jin W."/>
            <person name="Jiang J."/>
            <person name="Leong S.A."/>
            <person name="Iwama H."/>
            <person name="Gojobori T."/>
            <person name="Itoh T."/>
            <person name="Niimura Y."/>
            <person name="Fujii Y."/>
            <person name="Habara T."/>
            <person name="Sakai H."/>
            <person name="Sato Y."/>
            <person name="Wilson G."/>
            <person name="Kumar K."/>
            <person name="McCouch S."/>
            <person name="Juretic N."/>
            <person name="Hoen D."/>
            <person name="Wright S."/>
            <person name="Bruskiewich R."/>
            <person name="Bureau T."/>
            <person name="Miyao A."/>
            <person name="Hirochika H."/>
            <person name="Nishikawa T."/>
            <person name="Kadowaki K."/>
            <person name="Sugiura M."/>
            <person name="Burr B."/>
            <person name="Sasaki T."/>
        </authorList>
    </citation>
    <scope>NUCLEOTIDE SEQUENCE [LARGE SCALE GENOMIC DNA]</scope>
    <source>
        <strain evidence="3">cv. Nipponbare</strain>
    </source>
</reference>
<evidence type="ECO:0000313" key="3">
    <source>
        <dbReference type="Proteomes" id="UP000000763"/>
    </source>
</evidence>
<dbReference type="AlphaFoldDB" id="Q6ZGF0"/>
<name>Q6ZGF0_ORYSJ</name>
<evidence type="ECO:0000313" key="2">
    <source>
        <dbReference type="EMBL" id="BAD16958.1"/>
    </source>
</evidence>
<dbReference type="Proteomes" id="UP000000763">
    <property type="component" value="Chromosome 2"/>
</dbReference>
<organism evidence="2 3">
    <name type="scientific">Oryza sativa subsp. japonica</name>
    <name type="common">Rice</name>
    <dbReference type="NCBI Taxonomy" id="39947"/>
    <lineage>
        <taxon>Eukaryota</taxon>
        <taxon>Viridiplantae</taxon>
        <taxon>Streptophyta</taxon>
        <taxon>Embryophyta</taxon>
        <taxon>Tracheophyta</taxon>
        <taxon>Spermatophyta</taxon>
        <taxon>Magnoliopsida</taxon>
        <taxon>Liliopsida</taxon>
        <taxon>Poales</taxon>
        <taxon>Poaceae</taxon>
        <taxon>BOP clade</taxon>
        <taxon>Oryzoideae</taxon>
        <taxon>Oryzeae</taxon>
        <taxon>Oryzinae</taxon>
        <taxon>Oryza</taxon>
        <taxon>Oryza sativa</taxon>
    </lineage>
</organism>
<evidence type="ECO:0000256" key="1">
    <source>
        <dbReference type="SAM" id="MobiDB-lite"/>
    </source>
</evidence>
<protein>
    <submittedName>
        <fullName evidence="2">Uncharacterized protein</fullName>
    </submittedName>
</protein>
<reference evidence="3" key="2">
    <citation type="journal article" date="2008" name="Nucleic Acids Res.">
        <title>The rice annotation project database (RAP-DB): 2008 update.</title>
        <authorList>
            <consortium name="The rice annotation project (RAP)"/>
        </authorList>
    </citation>
    <scope>GENOME REANNOTATION</scope>
    <source>
        <strain evidence="3">cv. Nipponbare</strain>
    </source>
</reference>
<gene>
    <name evidence="2" type="primary">OJ1287_H05.18</name>
</gene>